<evidence type="ECO:0000313" key="3">
    <source>
        <dbReference type="Proteomes" id="UP001176941"/>
    </source>
</evidence>
<feature type="region of interest" description="Disordered" evidence="1">
    <location>
        <begin position="1"/>
        <end position="43"/>
    </location>
</feature>
<proteinExistence type="predicted"/>
<evidence type="ECO:0000313" key="2">
    <source>
        <dbReference type="EMBL" id="CAI9179301.1"/>
    </source>
</evidence>
<gene>
    <name evidence="2" type="ORF">MRATA1EN1_LOCUS28263</name>
</gene>
<accession>A0ABN9A1V1</accession>
<dbReference type="EMBL" id="OX459945">
    <property type="protein sequence ID" value="CAI9179301.1"/>
    <property type="molecule type" value="Genomic_DNA"/>
</dbReference>
<protein>
    <submittedName>
        <fullName evidence="2">Uncharacterized protein</fullName>
    </submittedName>
</protein>
<dbReference type="Proteomes" id="UP001176941">
    <property type="component" value="Chromosome 9"/>
</dbReference>
<evidence type="ECO:0000256" key="1">
    <source>
        <dbReference type="SAM" id="MobiDB-lite"/>
    </source>
</evidence>
<sequence length="101" mass="10927">MEFPQPLAAPHLHPGPRLRGGLSASGPDPTCLPPPHPSLSSDELPGARLHVLDGWQCLSLTPPFFLAPTQAFAASFTFGSLCMVKAWARIWLYPESQNLPL</sequence>
<name>A0ABN9A1V1_RANTA</name>
<reference evidence="2" key="1">
    <citation type="submission" date="2023-04" db="EMBL/GenBank/DDBJ databases">
        <authorList>
            <consortium name="ELIXIR-Norway"/>
        </authorList>
    </citation>
    <scope>NUCLEOTIDE SEQUENCE [LARGE SCALE GENOMIC DNA]</scope>
</reference>
<organism evidence="2 3">
    <name type="scientific">Rangifer tarandus platyrhynchus</name>
    <name type="common">Svalbard reindeer</name>
    <dbReference type="NCBI Taxonomy" id="3082113"/>
    <lineage>
        <taxon>Eukaryota</taxon>
        <taxon>Metazoa</taxon>
        <taxon>Chordata</taxon>
        <taxon>Craniata</taxon>
        <taxon>Vertebrata</taxon>
        <taxon>Euteleostomi</taxon>
        <taxon>Mammalia</taxon>
        <taxon>Eutheria</taxon>
        <taxon>Laurasiatheria</taxon>
        <taxon>Artiodactyla</taxon>
        <taxon>Ruminantia</taxon>
        <taxon>Pecora</taxon>
        <taxon>Cervidae</taxon>
        <taxon>Odocoileinae</taxon>
        <taxon>Rangifer</taxon>
    </lineage>
</organism>
<keyword evidence="3" id="KW-1185">Reference proteome</keyword>